<proteinExistence type="predicted"/>
<reference evidence="1" key="2">
    <citation type="journal article" date="2015" name="Data Brief">
        <title>Shoot transcriptome of the giant reed, Arundo donax.</title>
        <authorList>
            <person name="Barrero R.A."/>
            <person name="Guerrero F.D."/>
            <person name="Moolhuijzen P."/>
            <person name="Goolsby J.A."/>
            <person name="Tidwell J."/>
            <person name="Bellgard S.E."/>
            <person name="Bellgard M.I."/>
        </authorList>
    </citation>
    <scope>NUCLEOTIDE SEQUENCE</scope>
    <source>
        <tissue evidence="1">Shoot tissue taken approximately 20 cm above the soil surface</tissue>
    </source>
</reference>
<evidence type="ECO:0000313" key="1">
    <source>
        <dbReference type="EMBL" id="JAE18578.1"/>
    </source>
</evidence>
<organism evidence="1">
    <name type="scientific">Arundo donax</name>
    <name type="common">Giant reed</name>
    <name type="synonym">Donax arundinaceus</name>
    <dbReference type="NCBI Taxonomy" id="35708"/>
    <lineage>
        <taxon>Eukaryota</taxon>
        <taxon>Viridiplantae</taxon>
        <taxon>Streptophyta</taxon>
        <taxon>Embryophyta</taxon>
        <taxon>Tracheophyta</taxon>
        <taxon>Spermatophyta</taxon>
        <taxon>Magnoliopsida</taxon>
        <taxon>Liliopsida</taxon>
        <taxon>Poales</taxon>
        <taxon>Poaceae</taxon>
        <taxon>PACMAD clade</taxon>
        <taxon>Arundinoideae</taxon>
        <taxon>Arundineae</taxon>
        <taxon>Arundo</taxon>
    </lineage>
</organism>
<dbReference type="AlphaFoldDB" id="A0A0A9VGX1"/>
<reference evidence="1" key="1">
    <citation type="submission" date="2014-09" db="EMBL/GenBank/DDBJ databases">
        <authorList>
            <person name="Magalhaes I.L.F."/>
            <person name="Oliveira U."/>
            <person name="Santos F.R."/>
            <person name="Vidigal T.H.D.A."/>
            <person name="Brescovit A.D."/>
            <person name="Santos A.J."/>
        </authorList>
    </citation>
    <scope>NUCLEOTIDE SEQUENCE</scope>
    <source>
        <tissue evidence="1">Shoot tissue taken approximately 20 cm above the soil surface</tissue>
    </source>
</reference>
<sequence length="52" mass="5994">MVAHDQRTCFVIVPCPHVVLFRVCGITFHNAFMIKQHLKHIEKQAVTMHGHS</sequence>
<accession>A0A0A9VGX1</accession>
<protein>
    <submittedName>
        <fullName evidence="1">Uncharacterized protein</fullName>
    </submittedName>
</protein>
<name>A0A0A9VGX1_ARUDO</name>
<dbReference type="EMBL" id="GBRH01179318">
    <property type="protein sequence ID" value="JAE18578.1"/>
    <property type="molecule type" value="Transcribed_RNA"/>
</dbReference>